<dbReference type="EMBL" id="ASPP01030960">
    <property type="protein sequence ID" value="ETO03993.1"/>
    <property type="molecule type" value="Genomic_DNA"/>
</dbReference>
<organism evidence="1 2">
    <name type="scientific">Reticulomyxa filosa</name>
    <dbReference type="NCBI Taxonomy" id="46433"/>
    <lineage>
        <taxon>Eukaryota</taxon>
        <taxon>Sar</taxon>
        <taxon>Rhizaria</taxon>
        <taxon>Retaria</taxon>
        <taxon>Foraminifera</taxon>
        <taxon>Monothalamids</taxon>
        <taxon>Reticulomyxidae</taxon>
        <taxon>Reticulomyxa</taxon>
    </lineage>
</organism>
<proteinExistence type="predicted"/>
<feature type="non-terminal residue" evidence="1">
    <location>
        <position position="135"/>
    </location>
</feature>
<sequence length="135" mass="15881">KKKKKKKKVGHWLKRFAETKMQRRAELQEKLAHIRPVRDGPVILMVMNYGYSWLFLNWVCSVDSNDMSYLRRRTIVVVTDLRAKEVVENAGFIAYYPHWLGDDLLKKIDPEFPDRFSLGAHKYTVALQIAQMADL</sequence>
<dbReference type="AlphaFoldDB" id="X6LQ27"/>
<feature type="non-terminal residue" evidence="1">
    <location>
        <position position="1"/>
    </location>
</feature>
<reference evidence="1 2" key="1">
    <citation type="journal article" date="2013" name="Curr. Biol.">
        <title>The Genome of the Foraminiferan Reticulomyxa filosa.</title>
        <authorList>
            <person name="Glockner G."/>
            <person name="Hulsmann N."/>
            <person name="Schleicher M."/>
            <person name="Noegel A.A."/>
            <person name="Eichinger L."/>
            <person name="Gallinger C."/>
            <person name="Pawlowski J."/>
            <person name="Sierra R."/>
            <person name="Euteneuer U."/>
            <person name="Pillet L."/>
            <person name="Moustafa A."/>
            <person name="Platzer M."/>
            <person name="Groth M."/>
            <person name="Szafranski K."/>
            <person name="Schliwa M."/>
        </authorList>
    </citation>
    <scope>NUCLEOTIDE SEQUENCE [LARGE SCALE GENOMIC DNA]</scope>
</reference>
<keyword evidence="2" id="KW-1185">Reference proteome</keyword>
<protein>
    <submittedName>
        <fullName evidence="1">Uncharacterized protein</fullName>
    </submittedName>
</protein>
<evidence type="ECO:0000313" key="2">
    <source>
        <dbReference type="Proteomes" id="UP000023152"/>
    </source>
</evidence>
<accession>X6LQ27</accession>
<name>X6LQ27_RETFI</name>
<evidence type="ECO:0000313" key="1">
    <source>
        <dbReference type="EMBL" id="ETO03993.1"/>
    </source>
</evidence>
<comment type="caution">
    <text evidence="1">The sequence shown here is derived from an EMBL/GenBank/DDBJ whole genome shotgun (WGS) entry which is preliminary data.</text>
</comment>
<gene>
    <name evidence="1" type="ORF">RFI_33409</name>
</gene>
<dbReference type="Proteomes" id="UP000023152">
    <property type="component" value="Unassembled WGS sequence"/>
</dbReference>